<dbReference type="GO" id="GO:0005634">
    <property type="term" value="C:nucleus"/>
    <property type="evidence" value="ECO:0007669"/>
    <property type="project" value="UniProtKB-SubCell"/>
</dbReference>
<dbReference type="InterPro" id="IPR027417">
    <property type="entry name" value="P-loop_NTPase"/>
</dbReference>
<evidence type="ECO:0000256" key="10">
    <source>
        <dbReference type="ARBA" id="ARBA00023204"/>
    </source>
</evidence>
<evidence type="ECO:0000256" key="11">
    <source>
        <dbReference type="ARBA" id="ARBA00023242"/>
    </source>
</evidence>
<reference evidence="12 13" key="1">
    <citation type="submission" date="2018-06" db="EMBL/GenBank/DDBJ databases">
        <title>Comparative genomics reveals the genomic features of Rhizophagus irregularis, R. cerebriforme, R. diaphanum and Gigaspora rosea, and their symbiotic lifestyle signature.</title>
        <authorList>
            <person name="Morin E."/>
            <person name="San Clemente H."/>
            <person name="Chen E.C.H."/>
            <person name="De La Providencia I."/>
            <person name="Hainaut M."/>
            <person name="Kuo A."/>
            <person name="Kohler A."/>
            <person name="Murat C."/>
            <person name="Tang N."/>
            <person name="Roy S."/>
            <person name="Loubradou J."/>
            <person name="Henrissat B."/>
            <person name="Grigoriev I.V."/>
            <person name="Corradi N."/>
            <person name="Roux C."/>
            <person name="Martin F.M."/>
        </authorList>
    </citation>
    <scope>NUCLEOTIDE SEQUENCE [LARGE SCALE GENOMIC DNA]</scope>
    <source>
        <strain evidence="12 13">DAOM 194757</strain>
    </source>
</reference>
<comment type="caution">
    <text evidence="12">The sequence shown here is derived from an EMBL/GenBank/DDBJ whole genome shotgun (WGS) entry which is preliminary data.</text>
</comment>
<dbReference type="PANTHER" id="PTHR19306">
    <property type="entry name" value="STRUCTURAL MAINTENANCE OF CHROMOSOMES 5,6 SMC5, SMC6"/>
    <property type="match status" value="1"/>
</dbReference>
<dbReference type="GO" id="GO:0000724">
    <property type="term" value="P:double-strand break repair via homologous recombination"/>
    <property type="evidence" value="ECO:0007669"/>
    <property type="project" value="TreeGrafter"/>
</dbReference>
<evidence type="ECO:0000256" key="2">
    <source>
        <dbReference type="ARBA" id="ARBA00004286"/>
    </source>
</evidence>
<evidence type="ECO:0000256" key="9">
    <source>
        <dbReference type="ARBA" id="ARBA00023172"/>
    </source>
</evidence>
<evidence type="ECO:0000313" key="12">
    <source>
        <dbReference type="EMBL" id="RIB25292.1"/>
    </source>
</evidence>
<comment type="subcellular location">
    <subcellularLocation>
        <location evidence="2">Chromosome</location>
    </subcellularLocation>
    <subcellularLocation>
        <location evidence="1">Nucleus</location>
    </subcellularLocation>
</comment>
<proteinExistence type="inferred from homology"/>
<name>A0A397VU50_9GLOM</name>
<keyword evidence="5" id="KW-0547">Nucleotide-binding</keyword>
<evidence type="ECO:0000256" key="4">
    <source>
        <dbReference type="ARBA" id="ARBA00022454"/>
    </source>
</evidence>
<dbReference type="GO" id="GO:0003684">
    <property type="term" value="F:damaged DNA binding"/>
    <property type="evidence" value="ECO:0007669"/>
    <property type="project" value="TreeGrafter"/>
</dbReference>
<dbReference type="SUPFAM" id="SSF52540">
    <property type="entry name" value="P-loop containing nucleoside triphosphate hydrolases"/>
    <property type="match status" value="1"/>
</dbReference>
<dbReference type="GO" id="GO:0030915">
    <property type="term" value="C:Smc5-Smc6 complex"/>
    <property type="evidence" value="ECO:0007669"/>
    <property type="project" value="TreeGrafter"/>
</dbReference>
<protein>
    <recommendedName>
        <fullName evidence="14">RecF/RecN/SMC N-terminal domain-containing protein</fullName>
    </recommendedName>
</protein>
<keyword evidence="11" id="KW-0539">Nucleus</keyword>
<keyword evidence="13" id="KW-1185">Reference proteome</keyword>
<evidence type="ECO:0008006" key="14">
    <source>
        <dbReference type="Google" id="ProtNLM"/>
    </source>
</evidence>
<dbReference type="Gene3D" id="3.40.50.300">
    <property type="entry name" value="P-loop containing nucleotide triphosphate hydrolases"/>
    <property type="match status" value="1"/>
</dbReference>
<accession>A0A397VU50</accession>
<evidence type="ECO:0000256" key="5">
    <source>
        <dbReference type="ARBA" id="ARBA00022741"/>
    </source>
</evidence>
<dbReference type="PANTHER" id="PTHR19306:SF6">
    <property type="entry name" value="STRUCTURAL MAINTENANCE OF CHROMOSOMES PROTEIN 6"/>
    <property type="match status" value="1"/>
</dbReference>
<dbReference type="GO" id="GO:0035861">
    <property type="term" value="C:site of double-strand break"/>
    <property type="evidence" value="ECO:0007669"/>
    <property type="project" value="TreeGrafter"/>
</dbReference>
<dbReference type="GO" id="GO:0005524">
    <property type="term" value="F:ATP binding"/>
    <property type="evidence" value="ECO:0007669"/>
    <property type="project" value="UniProtKB-KW"/>
</dbReference>
<dbReference type="OrthoDB" id="10072614at2759"/>
<keyword evidence="4" id="KW-0158">Chromosome</keyword>
<dbReference type="AlphaFoldDB" id="A0A397VU50"/>
<sequence length="143" mass="16399">KGRNFRTFISVRARIQFSYQLSKRGYTGKLLFDHHNKKLNLRNTDKDPKSLSVGEKSFSTICLLLALWEAMGCPIRCLDEFDVFMDAVNRRISMHMMIETTREADCTQYILITPQDASNVSPGLGVRVHHLQDPERGQGILNQ</sequence>
<comment type="similarity">
    <text evidence="3">Belongs to the SMC family. SMC6 subfamily.</text>
</comment>
<dbReference type="Proteomes" id="UP000266673">
    <property type="component" value="Unassembled WGS sequence"/>
</dbReference>
<evidence type="ECO:0000256" key="1">
    <source>
        <dbReference type="ARBA" id="ARBA00004123"/>
    </source>
</evidence>
<dbReference type="GO" id="GO:0003697">
    <property type="term" value="F:single-stranded DNA binding"/>
    <property type="evidence" value="ECO:0007669"/>
    <property type="project" value="TreeGrafter"/>
</dbReference>
<keyword evidence="7" id="KW-0067">ATP-binding</keyword>
<keyword evidence="10" id="KW-0234">DNA repair</keyword>
<evidence type="ECO:0000256" key="7">
    <source>
        <dbReference type="ARBA" id="ARBA00022840"/>
    </source>
</evidence>
<evidence type="ECO:0000256" key="3">
    <source>
        <dbReference type="ARBA" id="ARBA00006793"/>
    </source>
</evidence>
<evidence type="ECO:0000313" key="13">
    <source>
        <dbReference type="Proteomes" id="UP000266673"/>
    </source>
</evidence>
<gene>
    <name evidence="12" type="ORF">C2G38_1956627</name>
</gene>
<evidence type="ECO:0000256" key="8">
    <source>
        <dbReference type="ARBA" id="ARBA00023054"/>
    </source>
</evidence>
<dbReference type="STRING" id="44941.A0A397VU50"/>
<dbReference type="EMBL" id="QKWP01000180">
    <property type="protein sequence ID" value="RIB25292.1"/>
    <property type="molecule type" value="Genomic_DNA"/>
</dbReference>
<keyword evidence="6" id="KW-0227">DNA damage</keyword>
<keyword evidence="9" id="KW-0233">DNA recombination</keyword>
<organism evidence="12 13">
    <name type="scientific">Gigaspora rosea</name>
    <dbReference type="NCBI Taxonomy" id="44941"/>
    <lineage>
        <taxon>Eukaryota</taxon>
        <taxon>Fungi</taxon>
        <taxon>Fungi incertae sedis</taxon>
        <taxon>Mucoromycota</taxon>
        <taxon>Glomeromycotina</taxon>
        <taxon>Glomeromycetes</taxon>
        <taxon>Diversisporales</taxon>
        <taxon>Gigasporaceae</taxon>
        <taxon>Gigaspora</taxon>
    </lineage>
</organism>
<feature type="non-terminal residue" evidence="12">
    <location>
        <position position="1"/>
    </location>
</feature>
<keyword evidence="8" id="KW-0175">Coiled coil</keyword>
<evidence type="ECO:0000256" key="6">
    <source>
        <dbReference type="ARBA" id="ARBA00022763"/>
    </source>
</evidence>